<protein>
    <submittedName>
        <fullName evidence="2">7082_t:CDS:1</fullName>
    </submittedName>
</protein>
<keyword evidence="3" id="KW-1185">Reference proteome</keyword>
<dbReference type="EMBL" id="CAJVQB010006410">
    <property type="protein sequence ID" value="CAG8683524.1"/>
    <property type="molecule type" value="Genomic_DNA"/>
</dbReference>
<evidence type="ECO:0000256" key="1">
    <source>
        <dbReference type="SAM" id="MobiDB-lite"/>
    </source>
</evidence>
<name>A0ABN7UW20_GIGMA</name>
<sequence length="118" mass="13744">MNSLSTPNYNNGYNNNYDNECSNDYNDYGNNYGNKYNNNYYNNGNDLGNNFGNKYDNDHENDNVSTTSKQSNRSEYVEAEEYYRKKKTQNENSIIENLLKNPKNSSAIKFISIDNIKL</sequence>
<proteinExistence type="predicted"/>
<feature type="compositionally biased region" description="Polar residues" evidence="1">
    <location>
        <begin position="63"/>
        <end position="74"/>
    </location>
</feature>
<reference evidence="2 3" key="1">
    <citation type="submission" date="2021-06" db="EMBL/GenBank/DDBJ databases">
        <authorList>
            <person name="Kallberg Y."/>
            <person name="Tangrot J."/>
            <person name="Rosling A."/>
        </authorList>
    </citation>
    <scope>NUCLEOTIDE SEQUENCE [LARGE SCALE GENOMIC DNA]</scope>
    <source>
        <strain evidence="2 3">120-4 pot B 10/14</strain>
    </source>
</reference>
<comment type="caution">
    <text evidence="2">The sequence shown here is derived from an EMBL/GenBank/DDBJ whole genome shotgun (WGS) entry which is preliminary data.</text>
</comment>
<organism evidence="2 3">
    <name type="scientific">Gigaspora margarita</name>
    <dbReference type="NCBI Taxonomy" id="4874"/>
    <lineage>
        <taxon>Eukaryota</taxon>
        <taxon>Fungi</taxon>
        <taxon>Fungi incertae sedis</taxon>
        <taxon>Mucoromycota</taxon>
        <taxon>Glomeromycotina</taxon>
        <taxon>Glomeromycetes</taxon>
        <taxon>Diversisporales</taxon>
        <taxon>Gigasporaceae</taxon>
        <taxon>Gigaspora</taxon>
    </lineage>
</organism>
<feature type="region of interest" description="Disordered" evidence="1">
    <location>
        <begin position="40"/>
        <end position="84"/>
    </location>
</feature>
<feature type="non-terminal residue" evidence="2">
    <location>
        <position position="1"/>
    </location>
</feature>
<gene>
    <name evidence="2" type="ORF">GMARGA_LOCUS11110</name>
</gene>
<dbReference type="Proteomes" id="UP000789901">
    <property type="component" value="Unassembled WGS sequence"/>
</dbReference>
<evidence type="ECO:0000313" key="2">
    <source>
        <dbReference type="EMBL" id="CAG8683524.1"/>
    </source>
</evidence>
<evidence type="ECO:0000313" key="3">
    <source>
        <dbReference type="Proteomes" id="UP000789901"/>
    </source>
</evidence>
<accession>A0ABN7UW20</accession>
<feature type="compositionally biased region" description="Low complexity" evidence="1">
    <location>
        <begin position="40"/>
        <end position="53"/>
    </location>
</feature>